<evidence type="ECO:0000259" key="3">
    <source>
        <dbReference type="PROSITE" id="PS51898"/>
    </source>
</evidence>
<accession>M1USU1</accession>
<dbReference type="OrthoDB" id="1822491at2"/>
<dbReference type="InterPro" id="IPR050090">
    <property type="entry name" value="Tyrosine_recombinase_XerCD"/>
</dbReference>
<feature type="domain" description="Tyr recombinase" evidence="3">
    <location>
        <begin position="40"/>
        <end position="206"/>
    </location>
</feature>
<dbReference type="Proteomes" id="UP000011760">
    <property type="component" value="Chromosome"/>
</dbReference>
<dbReference type="HOGENOM" id="CLU_027562_9_7_11"/>
<evidence type="ECO:0000313" key="4">
    <source>
        <dbReference type="EMBL" id="AGG66222.1"/>
    </source>
</evidence>
<dbReference type="GO" id="GO:0015074">
    <property type="term" value="P:DNA integration"/>
    <property type="evidence" value="ECO:0007669"/>
    <property type="project" value="InterPro"/>
</dbReference>
<dbReference type="GO" id="GO:0003677">
    <property type="term" value="F:DNA binding"/>
    <property type="evidence" value="ECO:0007669"/>
    <property type="project" value="InterPro"/>
</dbReference>
<gene>
    <name evidence="4" type="ORF">H924_03880</name>
</gene>
<dbReference type="PROSITE" id="PS51898">
    <property type="entry name" value="TYR_RECOMBINASE"/>
    <property type="match status" value="1"/>
</dbReference>
<dbReference type="CDD" id="cd00397">
    <property type="entry name" value="DNA_BRE_C"/>
    <property type="match status" value="1"/>
</dbReference>
<organism evidence="4 5">
    <name type="scientific">Corynebacterium callunae DSM 20147</name>
    <dbReference type="NCBI Taxonomy" id="1121353"/>
    <lineage>
        <taxon>Bacteria</taxon>
        <taxon>Bacillati</taxon>
        <taxon>Actinomycetota</taxon>
        <taxon>Actinomycetes</taxon>
        <taxon>Mycobacteriales</taxon>
        <taxon>Corynebacteriaceae</taxon>
        <taxon>Corynebacterium</taxon>
    </lineage>
</organism>
<reference evidence="4 5" key="1">
    <citation type="submission" date="2013-02" db="EMBL/GenBank/DDBJ databases">
        <title>The complete genome sequence of Corynebacterium callunae DSM 20147.</title>
        <authorList>
            <person name="Ruckert C."/>
            <person name="Albersmeier A."/>
            <person name="Kalinowski J."/>
        </authorList>
    </citation>
    <scope>NUCLEOTIDE SEQUENCE [LARGE SCALE GENOMIC DNA]</scope>
    <source>
        <strain evidence="4 5">DSM 20147</strain>
    </source>
</reference>
<dbReference type="PATRIC" id="fig|1121353.3.peg.797"/>
<dbReference type="STRING" id="1121353.H924_03880"/>
<dbReference type="Gene3D" id="1.10.443.10">
    <property type="entry name" value="Intergrase catalytic core"/>
    <property type="match status" value="1"/>
</dbReference>
<evidence type="ECO:0000256" key="2">
    <source>
        <dbReference type="SAM" id="MobiDB-lite"/>
    </source>
</evidence>
<keyword evidence="1" id="KW-0233">DNA recombination</keyword>
<proteinExistence type="predicted"/>
<dbReference type="InterPro" id="IPR013762">
    <property type="entry name" value="Integrase-like_cat_sf"/>
</dbReference>
<dbReference type="Pfam" id="PF00589">
    <property type="entry name" value="Phage_integrase"/>
    <property type="match status" value="1"/>
</dbReference>
<dbReference type="AlphaFoldDB" id="M1USU1"/>
<dbReference type="InterPro" id="IPR011010">
    <property type="entry name" value="DNA_brk_join_enz"/>
</dbReference>
<feature type="region of interest" description="Disordered" evidence="2">
    <location>
        <begin position="26"/>
        <end position="49"/>
    </location>
</feature>
<evidence type="ECO:0000256" key="1">
    <source>
        <dbReference type="ARBA" id="ARBA00023172"/>
    </source>
</evidence>
<sequence>MPETRNAYHASIRTFFRWYSQHSDTENPATSLGSVRRPTPPPRPAPDDAIKDAIIDISERTCLILLLAAEIGMRAAEIAQLHSNDLLQGSDGWGKVVIHGKGGRQRILPVPPGIMKMIKQQAPDGGYIFPGKLNGHLSAPWVGKLASRALPSIWTLHTLRHRFATTGYQQGGRDLIAVQKALGHESIETTKRYTASSLDLKAIVTTTIL</sequence>
<dbReference type="RefSeq" id="WP_015650660.1">
    <property type="nucleotide sequence ID" value="NC_020506.1"/>
</dbReference>
<evidence type="ECO:0000313" key="5">
    <source>
        <dbReference type="Proteomes" id="UP000011760"/>
    </source>
</evidence>
<dbReference type="GO" id="GO:0006310">
    <property type="term" value="P:DNA recombination"/>
    <property type="evidence" value="ECO:0007669"/>
    <property type="project" value="UniProtKB-KW"/>
</dbReference>
<dbReference type="SUPFAM" id="SSF56349">
    <property type="entry name" value="DNA breaking-rejoining enzymes"/>
    <property type="match status" value="1"/>
</dbReference>
<dbReference type="KEGG" id="ccn:H924_03880"/>
<protein>
    <submittedName>
        <fullName evidence="4">Phage family integrase/recombinase protein</fullName>
    </submittedName>
</protein>
<keyword evidence="5" id="KW-1185">Reference proteome</keyword>
<dbReference type="eggNOG" id="COG4974">
    <property type="taxonomic scope" value="Bacteria"/>
</dbReference>
<dbReference type="PANTHER" id="PTHR30349:SF64">
    <property type="entry name" value="PROPHAGE INTEGRASE INTD-RELATED"/>
    <property type="match status" value="1"/>
</dbReference>
<dbReference type="InterPro" id="IPR002104">
    <property type="entry name" value="Integrase_catalytic"/>
</dbReference>
<dbReference type="PANTHER" id="PTHR30349">
    <property type="entry name" value="PHAGE INTEGRASE-RELATED"/>
    <property type="match status" value="1"/>
</dbReference>
<name>M1USU1_9CORY</name>
<dbReference type="EMBL" id="CP004354">
    <property type="protein sequence ID" value="AGG66222.1"/>
    <property type="molecule type" value="Genomic_DNA"/>
</dbReference>